<organism evidence="2 3">
    <name type="scientific">Gossypium gossypioides</name>
    <name type="common">Mexican cotton</name>
    <name type="synonym">Selera gossypioides</name>
    <dbReference type="NCBI Taxonomy" id="34282"/>
    <lineage>
        <taxon>Eukaryota</taxon>
        <taxon>Viridiplantae</taxon>
        <taxon>Streptophyta</taxon>
        <taxon>Embryophyta</taxon>
        <taxon>Tracheophyta</taxon>
        <taxon>Spermatophyta</taxon>
        <taxon>Magnoliopsida</taxon>
        <taxon>eudicotyledons</taxon>
        <taxon>Gunneridae</taxon>
        <taxon>Pentapetalae</taxon>
        <taxon>rosids</taxon>
        <taxon>malvids</taxon>
        <taxon>Malvales</taxon>
        <taxon>Malvaceae</taxon>
        <taxon>Malvoideae</taxon>
        <taxon>Gossypium</taxon>
    </lineage>
</organism>
<keyword evidence="1" id="KW-0812">Transmembrane</keyword>
<name>A0A7J9CLU0_GOSGO</name>
<evidence type="ECO:0000256" key="1">
    <source>
        <dbReference type="SAM" id="Phobius"/>
    </source>
</evidence>
<reference evidence="2 3" key="1">
    <citation type="journal article" date="2019" name="Genome Biol. Evol.">
        <title>Insights into the evolution of the New World diploid cottons (Gossypium, subgenus Houzingenia) based on genome sequencing.</title>
        <authorList>
            <person name="Grover C.E."/>
            <person name="Arick M.A. 2nd"/>
            <person name="Thrash A."/>
            <person name="Conover J.L."/>
            <person name="Sanders W.S."/>
            <person name="Peterson D.G."/>
            <person name="Frelichowski J.E."/>
            <person name="Scheffler J.A."/>
            <person name="Scheffler B.E."/>
            <person name="Wendel J.F."/>
        </authorList>
    </citation>
    <scope>NUCLEOTIDE SEQUENCE [LARGE SCALE GENOMIC DNA]</scope>
    <source>
        <strain evidence="2">5</strain>
        <tissue evidence="2">Leaf</tissue>
    </source>
</reference>
<keyword evidence="1" id="KW-0472">Membrane</keyword>
<evidence type="ECO:0000313" key="2">
    <source>
        <dbReference type="EMBL" id="MBA0749318.1"/>
    </source>
</evidence>
<sequence length="65" mass="7870">MHRLILVIILTLLFSHKHKILHFTFLFLILCQVRLLVIHHLCGTRLGHLIFQWRRRIRQCIGIYG</sequence>
<accession>A0A7J9CLU0</accession>
<proteinExistence type="predicted"/>
<protein>
    <submittedName>
        <fullName evidence="2">Uncharacterized protein</fullName>
    </submittedName>
</protein>
<feature type="transmembrane region" description="Helical" evidence="1">
    <location>
        <begin position="25"/>
        <end position="46"/>
    </location>
</feature>
<dbReference type="EMBL" id="JABEZY010000011">
    <property type="protein sequence ID" value="MBA0749318.1"/>
    <property type="molecule type" value="Genomic_DNA"/>
</dbReference>
<keyword evidence="1" id="KW-1133">Transmembrane helix</keyword>
<dbReference type="Proteomes" id="UP000593579">
    <property type="component" value="Unassembled WGS sequence"/>
</dbReference>
<keyword evidence="3" id="KW-1185">Reference proteome</keyword>
<dbReference type="AlphaFoldDB" id="A0A7J9CLU0"/>
<evidence type="ECO:0000313" key="3">
    <source>
        <dbReference type="Proteomes" id="UP000593579"/>
    </source>
</evidence>
<comment type="caution">
    <text evidence="2">The sequence shown here is derived from an EMBL/GenBank/DDBJ whole genome shotgun (WGS) entry which is preliminary data.</text>
</comment>
<gene>
    <name evidence="2" type="ORF">Gogos_003263</name>
</gene>